<protein>
    <recommendedName>
        <fullName evidence="3">Lipoprotein</fullName>
    </recommendedName>
</protein>
<sequence>MKFLFLLFGIVFFLDSCAHLPKPVEQERTASTTATGIFRAQTKVRNIDGFFRISPISSTINISGPLGFALYGIYINGNDLYVKDYMSGTKFTNADLSKLNIPKKDNIFLYENSLIYFTQNFFSICTNNENNNIHVIECEEVSHYKLPKVVEFVNKDDLLKLTMYKITVDNQPNLVKNKTGGEK</sequence>
<name>A0A7C6EA40_DESAE</name>
<evidence type="ECO:0000256" key="1">
    <source>
        <dbReference type="SAM" id="SignalP"/>
    </source>
</evidence>
<keyword evidence="1" id="KW-0732">Signal</keyword>
<feature type="chain" id="PRO_5027965687" description="Lipoprotein" evidence="1">
    <location>
        <begin position="19"/>
        <end position="183"/>
    </location>
</feature>
<gene>
    <name evidence="2" type="ORF">ENM99_02060</name>
</gene>
<dbReference type="EMBL" id="DRZX01000099">
    <property type="protein sequence ID" value="HHS48632.1"/>
    <property type="molecule type" value="Genomic_DNA"/>
</dbReference>
<evidence type="ECO:0008006" key="3">
    <source>
        <dbReference type="Google" id="ProtNLM"/>
    </source>
</evidence>
<feature type="signal peptide" evidence="1">
    <location>
        <begin position="1"/>
        <end position="18"/>
    </location>
</feature>
<dbReference type="Proteomes" id="UP000886400">
    <property type="component" value="Unassembled WGS sequence"/>
</dbReference>
<comment type="caution">
    <text evidence="2">The sequence shown here is derived from an EMBL/GenBank/DDBJ whole genome shotgun (WGS) entry which is preliminary data.</text>
</comment>
<evidence type="ECO:0000313" key="2">
    <source>
        <dbReference type="EMBL" id="HHS48632.1"/>
    </source>
</evidence>
<proteinExistence type="predicted"/>
<dbReference type="AlphaFoldDB" id="A0A7C6EA40"/>
<reference evidence="2" key="1">
    <citation type="journal article" date="2020" name="mSystems">
        <title>Genome- and Community-Level Interaction Insights into Carbon Utilization and Element Cycling Functions of Hydrothermarchaeota in Hydrothermal Sediment.</title>
        <authorList>
            <person name="Zhou Z."/>
            <person name="Liu Y."/>
            <person name="Xu W."/>
            <person name="Pan J."/>
            <person name="Luo Z.H."/>
            <person name="Li M."/>
        </authorList>
    </citation>
    <scope>NUCLEOTIDE SEQUENCE [LARGE SCALE GENOMIC DNA]</scope>
    <source>
        <strain evidence="2">SpSt-1135</strain>
    </source>
</reference>
<organism evidence="2">
    <name type="scientific">Desulfurella acetivorans</name>
    <dbReference type="NCBI Taxonomy" id="33002"/>
    <lineage>
        <taxon>Bacteria</taxon>
        <taxon>Pseudomonadati</taxon>
        <taxon>Campylobacterota</taxon>
        <taxon>Desulfurellia</taxon>
        <taxon>Desulfurellales</taxon>
        <taxon>Desulfurellaceae</taxon>
        <taxon>Desulfurella</taxon>
    </lineage>
</organism>
<accession>A0A7C6EA40</accession>